<proteinExistence type="inferred from homology"/>
<keyword evidence="3" id="KW-1003">Cell membrane</keyword>
<keyword evidence="8" id="KW-0966">Cell projection</keyword>
<evidence type="ECO:0000256" key="7">
    <source>
        <dbReference type="SAM" id="Phobius"/>
    </source>
</evidence>
<dbReference type="EMBL" id="BLSA01000221">
    <property type="protein sequence ID" value="GFP32982.1"/>
    <property type="molecule type" value="Genomic_DNA"/>
</dbReference>
<evidence type="ECO:0000256" key="3">
    <source>
        <dbReference type="ARBA" id="ARBA00022475"/>
    </source>
</evidence>
<evidence type="ECO:0000256" key="1">
    <source>
        <dbReference type="ARBA" id="ARBA00004651"/>
    </source>
</evidence>
<dbReference type="PANTHER" id="PTHR30065">
    <property type="entry name" value="FLAGELLAR BIOSYNTHETIC PROTEIN FLIR"/>
    <property type="match status" value="1"/>
</dbReference>
<evidence type="ECO:0000256" key="6">
    <source>
        <dbReference type="ARBA" id="ARBA00023136"/>
    </source>
</evidence>
<feature type="transmembrane region" description="Helical" evidence="7">
    <location>
        <begin position="113"/>
        <end position="135"/>
    </location>
</feature>
<comment type="subcellular location">
    <subcellularLocation>
        <location evidence="1">Cell membrane</location>
        <topology evidence="1">Multi-pass membrane protein</topology>
    </subcellularLocation>
</comment>
<dbReference type="AlphaFoldDB" id="A0A6V8PJZ1"/>
<dbReference type="GO" id="GO:0006605">
    <property type="term" value="P:protein targeting"/>
    <property type="evidence" value="ECO:0007669"/>
    <property type="project" value="InterPro"/>
</dbReference>
<feature type="transmembrane region" description="Helical" evidence="7">
    <location>
        <begin position="33"/>
        <end position="50"/>
    </location>
</feature>
<keyword evidence="4 7" id="KW-0812">Transmembrane</keyword>
<evidence type="ECO:0000313" key="9">
    <source>
        <dbReference type="Proteomes" id="UP000568877"/>
    </source>
</evidence>
<dbReference type="InterPro" id="IPR002010">
    <property type="entry name" value="T3SS_IM_R"/>
</dbReference>
<evidence type="ECO:0000313" key="8">
    <source>
        <dbReference type="EMBL" id="GFP32982.1"/>
    </source>
</evidence>
<name>A0A6V8PJZ1_9ACTN</name>
<reference evidence="8 9" key="1">
    <citation type="journal article" date="2020" name="Front. Microbiol.">
        <title>Single-cell genomics of novel Actinobacteria with the Wood-Ljungdahl pathway discovered in a serpentinizing system.</title>
        <authorList>
            <person name="Merino N."/>
            <person name="Kawai M."/>
            <person name="Boyd E.S."/>
            <person name="Colman D.R."/>
            <person name="McGlynn S.E."/>
            <person name="Nealson K.H."/>
            <person name="Kurokawa K."/>
            <person name="Hongoh Y."/>
        </authorList>
    </citation>
    <scope>NUCLEOTIDE SEQUENCE [LARGE SCALE GENOMIC DNA]</scope>
    <source>
        <strain evidence="8 9">S42</strain>
    </source>
</reference>
<protein>
    <submittedName>
        <fullName evidence="8">Flagellar biosynthetic protein FliR</fullName>
    </submittedName>
</protein>
<comment type="caution">
    <text evidence="8">The sequence shown here is derived from an EMBL/GenBank/DDBJ whole genome shotgun (WGS) entry which is preliminary data.</text>
</comment>
<dbReference type="GO" id="GO:0005886">
    <property type="term" value="C:plasma membrane"/>
    <property type="evidence" value="ECO:0007669"/>
    <property type="project" value="UniProtKB-SubCell"/>
</dbReference>
<dbReference type="PRINTS" id="PR00953">
    <property type="entry name" value="TYPE3IMRPROT"/>
</dbReference>
<keyword evidence="8" id="KW-0969">Cilium</keyword>
<evidence type="ECO:0000256" key="2">
    <source>
        <dbReference type="ARBA" id="ARBA00009772"/>
    </source>
</evidence>
<comment type="similarity">
    <text evidence="2">Belongs to the FliR/MopE/SpaR family.</text>
</comment>
<feature type="transmembrane region" description="Helical" evidence="7">
    <location>
        <begin position="62"/>
        <end position="92"/>
    </location>
</feature>
<evidence type="ECO:0000256" key="4">
    <source>
        <dbReference type="ARBA" id="ARBA00022692"/>
    </source>
</evidence>
<keyword evidence="8" id="KW-0282">Flagellum</keyword>
<dbReference type="PANTHER" id="PTHR30065:SF1">
    <property type="entry name" value="SURFACE PRESENTATION OF ANTIGENS PROTEIN SPAR"/>
    <property type="match status" value="1"/>
</dbReference>
<feature type="transmembrane region" description="Helical" evidence="7">
    <location>
        <begin position="6"/>
        <end position="26"/>
    </location>
</feature>
<dbReference type="Proteomes" id="UP000568877">
    <property type="component" value="Unassembled WGS sequence"/>
</dbReference>
<sequence length="160" mass="17730">MTLEQWSVYFLLFTRFTALIAVLPFFTWQGIPTLAKVGFAGMLALLIFLANPPGSPELPPHFIAYLFAVGSEVLFGLTLGFLVLLIFSAVRLAGQLVDMQSGLMMASIFDPQFGSQVTIFEQFYYLFALVFYLSLSGHHQLFLALSRSVEVIPPGSAFFS</sequence>
<evidence type="ECO:0000256" key="5">
    <source>
        <dbReference type="ARBA" id="ARBA00022989"/>
    </source>
</evidence>
<accession>A0A6V8PJZ1</accession>
<organism evidence="8 9">
    <name type="scientific">Candidatus Hakubella thermalkaliphila</name>
    <dbReference type="NCBI Taxonomy" id="2754717"/>
    <lineage>
        <taxon>Bacteria</taxon>
        <taxon>Bacillati</taxon>
        <taxon>Actinomycetota</taxon>
        <taxon>Actinomycetota incertae sedis</taxon>
        <taxon>Candidatus Hakubellales</taxon>
        <taxon>Candidatus Hakubellaceae</taxon>
        <taxon>Candidatus Hakubella</taxon>
    </lineage>
</organism>
<feature type="non-terminal residue" evidence="8">
    <location>
        <position position="160"/>
    </location>
</feature>
<keyword evidence="6 7" id="KW-0472">Membrane</keyword>
<keyword evidence="5 7" id="KW-1133">Transmembrane helix</keyword>
<gene>
    <name evidence="8" type="ORF">HKBW3S42_01293</name>
</gene>
<dbReference type="Pfam" id="PF01311">
    <property type="entry name" value="Bac_export_1"/>
    <property type="match status" value="1"/>
</dbReference>